<feature type="transmembrane region" description="Helical" evidence="7">
    <location>
        <begin position="76"/>
        <end position="96"/>
    </location>
</feature>
<evidence type="ECO:0000256" key="6">
    <source>
        <dbReference type="ARBA" id="ARBA00023136"/>
    </source>
</evidence>
<dbReference type="GO" id="GO:0036038">
    <property type="term" value="C:MKS complex"/>
    <property type="evidence" value="ECO:0007669"/>
    <property type="project" value="TreeGrafter"/>
</dbReference>
<proteinExistence type="predicted"/>
<evidence type="ECO:0000256" key="4">
    <source>
        <dbReference type="ARBA" id="ARBA00022794"/>
    </source>
</evidence>
<dbReference type="GO" id="GO:1905515">
    <property type="term" value="P:non-motile cilium assembly"/>
    <property type="evidence" value="ECO:0007669"/>
    <property type="project" value="TreeGrafter"/>
</dbReference>
<protein>
    <recommendedName>
        <fullName evidence="2">Transmembrane protein 107</fullName>
    </recommendedName>
</protein>
<name>A0AAN8IAS3_TRICO</name>
<evidence type="ECO:0000256" key="7">
    <source>
        <dbReference type="SAM" id="Phobius"/>
    </source>
</evidence>
<reference evidence="8 9" key="1">
    <citation type="submission" date="2019-10" db="EMBL/GenBank/DDBJ databases">
        <title>Assembly and Annotation for the nematode Trichostrongylus colubriformis.</title>
        <authorList>
            <person name="Martin J."/>
        </authorList>
    </citation>
    <scope>NUCLEOTIDE SEQUENCE [LARGE SCALE GENOMIC DNA]</scope>
    <source>
        <strain evidence="8">G859</strain>
        <tissue evidence="8">Whole worm</tissue>
    </source>
</reference>
<keyword evidence="3 7" id="KW-0812">Transmembrane</keyword>
<dbReference type="PANTHER" id="PTHR34341">
    <property type="entry name" value="TRANSMEMBRANE PROTEIN 107"/>
    <property type="match status" value="1"/>
</dbReference>
<keyword evidence="6 7" id="KW-0472">Membrane</keyword>
<gene>
    <name evidence="8" type="ORF">GCK32_006163</name>
</gene>
<evidence type="ECO:0000256" key="1">
    <source>
        <dbReference type="ARBA" id="ARBA00004141"/>
    </source>
</evidence>
<dbReference type="GO" id="GO:0016020">
    <property type="term" value="C:membrane"/>
    <property type="evidence" value="ECO:0007669"/>
    <property type="project" value="UniProtKB-SubCell"/>
</dbReference>
<dbReference type="Pfam" id="PF14995">
    <property type="entry name" value="TMEM107"/>
    <property type="match status" value="1"/>
</dbReference>
<feature type="transmembrane region" description="Helical" evidence="7">
    <location>
        <begin position="102"/>
        <end position="124"/>
    </location>
</feature>
<evidence type="ECO:0000313" key="8">
    <source>
        <dbReference type="EMBL" id="KAK5965671.1"/>
    </source>
</evidence>
<dbReference type="EMBL" id="WIXE01024359">
    <property type="protein sequence ID" value="KAK5965671.1"/>
    <property type="molecule type" value="Genomic_DNA"/>
</dbReference>
<evidence type="ECO:0000256" key="5">
    <source>
        <dbReference type="ARBA" id="ARBA00022989"/>
    </source>
</evidence>
<dbReference type="Proteomes" id="UP001331761">
    <property type="component" value="Unassembled WGS sequence"/>
</dbReference>
<comment type="subcellular location">
    <subcellularLocation>
        <location evidence="1">Membrane</location>
        <topology evidence="1">Multi-pass membrane protein</topology>
    </subcellularLocation>
</comment>
<feature type="transmembrane region" description="Helical" evidence="7">
    <location>
        <begin position="49"/>
        <end position="69"/>
    </location>
</feature>
<accession>A0AAN8IAS3</accession>
<evidence type="ECO:0000256" key="3">
    <source>
        <dbReference type="ARBA" id="ARBA00022692"/>
    </source>
</evidence>
<keyword evidence="4" id="KW-0970">Cilium biogenesis/degradation</keyword>
<evidence type="ECO:0000256" key="2">
    <source>
        <dbReference type="ARBA" id="ARBA00015652"/>
    </source>
</evidence>
<evidence type="ECO:0000313" key="9">
    <source>
        <dbReference type="Proteomes" id="UP001331761"/>
    </source>
</evidence>
<dbReference type="InterPro" id="IPR029248">
    <property type="entry name" value="TMEM107"/>
</dbReference>
<organism evidence="8 9">
    <name type="scientific">Trichostrongylus colubriformis</name>
    <name type="common">Black scour worm</name>
    <dbReference type="NCBI Taxonomy" id="6319"/>
    <lineage>
        <taxon>Eukaryota</taxon>
        <taxon>Metazoa</taxon>
        <taxon>Ecdysozoa</taxon>
        <taxon>Nematoda</taxon>
        <taxon>Chromadorea</taxon>
        <taxon>Rhabditida</taxon>
        <taxon>Rhabditina</taxon>
        <taxon>Rhabditomorpha</taxon>
        <taxon>Strongyloidea</taxon>
        <taxon>Trichostrongylidae</taxon>
        <taxon>Trichostrongylus</taxon>
    </lineage>
</organism>
<keyword evidence="9" id="KW-1185">Reference proteome</keyword>
<dbReference type="PANTHER" id="PTHR34341:SF1">
    <property type="entry name" value="TRANSMEMBRANE PROTEIN 107"/>
    <property type="match status" value="1"/>
</dbReference>
<keyword evidence="5 7" id="KW-1133">Transmembrane helix</keyword>
<dbReference type="GO" id="GO:1904491">
    <property type="term" value="P:protein localization to ciliary transition zone"/>
    <property type="evidence" value="ECO:0007669"/>
    <property type="project" value="TreeGrafter"/>
</dbReference>
<sequence length="133" mass="15181">MVDTISGYFLCLLAHIVLVCTLFFNQDPFILASFPLCTTTIREDSRVEFVVLLSLWLLIDVCELAILLIRAPSVPVAMISSFFHAVSCIFLLKFIIDVHPTSNFWILLSFTSCPPLILNLFRFLTHSRRNKSQ</sequence>
<comment type="caution">
    <text evidence="8">The sequence shown here is derived from an EMBL/GenBank/DDBJ whole genome shotgun (WGS) entry which is preliminary data.</text>
</comment>
<dbReference type="AlphaFoldDB" id="A0AAN8IAS3"/>
<feature type="transmembrane region" description="Helical" evidence="7">
    <location>
        <begin position="7"/>
        <end position="24"/>
    </location>
</feature>